<keyword evidence="4" id="KW-0677">Repeat</keyword>
<reference evidence="17 18" key="1">
    <citation type="submission" date="2020-08" db="EMBL/GenBank/DDBJ databases">
        <authorList>
            <person name="Hejnol A."/>
        </authorList>
    </citation>
    <scope>NUCLEOTIDE SEQUENCE [LARGE SCALE GENOMIC DNA]</scope>
</reference>
<dbReference type="GO" id="GO:0000981">
    <property type="term" value="F:DNA-binding transcription factor activity, RNA polymerase II-specific"/>
    <property type="evidence" value="ECO:0007669"/>
    <property type="project" value="TreeGrafter"/>
</dbReference>
<dbReference type="GO" id="GO:0000978">
    <property type="term" value="F:RNA polymerase II cis-regulatory region sequence-specific DNA binding"/>
    <property type="evidence" value="ECO:0007669"/>
    <property type="project" value="TreeGrafter"/>
</dbReference>
<dbReference type="FunFam" id="3.30.160.60:FF:000016">
    <property type="entry name" value="zinc finger protein 37 homolog"/>
    <property type="match status" value="1"/>
</dbReference>
<evidence type="ECO:0000256" key="13">
    <source>
        <dbReference type="ARBA" id="ARBA00083853"/>
    </source>
</evidence>
<dbReference type="GO" id="GO:0008270">
    <property type="term" value="F:zinc ion binding"/>
    <property type="evidence" value="ECO:0007669"/>
    <property type="project" value="UniProtKB-KW"/>
</dbReference>
<keyword evidence="3" id="KW-0479">Metal-binding</keyword>
<evidence type="ECO:0000256" key="7">
    <source>
        <dbReference type="ARBA" id="ARBA00023015"/>
    </source>
</evidence>
<keyword evidence="9" id="KW-0010">Activator</keyword>
<dbReference type="PANTHER" id="PTHR23235:SF120">
    <property type="entry name" value="KRUPPEL-LIKE FACTOR 15"/>
    <property type="match status" value="1"/>
</dbReference>
<feature type="domain" description="C2H2-type" evidence="16">
    <location>
        <begin position="208"/>
        <end position="237"/>
    </location>
</feature>
<feature type="domain" description="C2H2-type" evidence="16">
    <location>
        <begin position="178"/>
        <end position="207"/>
    </location>
</feature>
<dbReference type="Proteomes" id="UP000549394">
    <property type="component" value="Unassembled WGS sequence"/>
</dbReference>
<accession>A0A7I8VDT3</accession>
<dbReference type="PROSITE" id="PS00028">
    <property type="entry name" value="ZINC_FINGER_C2H2_1"/>
    <property type="match status" value="7"/>
</dbReference>
<dbReference type="GO" id="GO:0005634">
    <property type="term" value="C:nucleus"/>
    <property type="evidence" value="ECO:0007669"/>
    <property type="project" value="UniProtKB-SubCell"/>
</dbReference>
<dbReference type="SUPFAM" id="SSF57667">
    <property type="entry name" value="beta-beta-alpha zinc fingers"/>
    <property type="match status" value="4"/>
</dbReference>
<dbReference type="OrthoDB" id="6077919at2759"/>
<dbReference type="PANTHER" id="PTHR23235">
    <property type="entry name" value="KRUEPPEL-LIKE TRANSCRIPTION FACTOR"/>
    <property type="match status" value="1"/>
</dbReference>
<keyword evidence="7" id="KW-0805">Transcription regulation</keyword>
<feature type="region of interest" description="Disordered" evidence="15">
    <location>
        <begin position="157"/>
        <end position="176"/>
    </location>
</feature>
<evidence type="ECO:0000256" key="14">
    <source>
        <dbReference type="PROSITE-ProRule" id="PRU00042"/>
    </source>
</evidence>
<dbReference type="SMART" id="SM00355">
    <property type="entry name" value="ZnF_C2H2"/>
    <property type="match status" value="7"/>
</dbReference>
<keyword evidence="10" id="KW-0804">Transcription</keyword>
<dbReference type="FunFam" id="3.30.160.60:FF:000072">
    <property type="entry name" value="zinc finger protein 143 isoform X1"/>
    <property type="match status" value="1"/>
</dbReference>
<proteinExistence type="inferred from homology"/>
<sequence>MDYLKEETEISVEDKIEIENNIDEQVTVQPLTIQGAHIVSSLPPMKIHAKDLAKLNQIPTIHLSDGSGNTFGLLEAGSLTDTQSFLSTSDSNSLLGINLDGEVLSLNTDSTEYNPQYDTVRILSTSDKSETSNQISTTASQAPPMIQQKTVPIPAISKVDSHTSSSSPKKSQTSEKMYKCPFPNCNRLYSAPHHLKVHERIHTGDKPYRCTYEDCLKSFATSYALKSHLRVHTGEKPYKCSFDSCSKAFKTSGDLQKHTRTHTGERPFKCPFEDCNRSFTTSNIRKVHIRTHTGERPYVCTEENCGRAFASATNYKNHMRIHTGEKPYVCHVPDCGKKFTEYSSLFKHNVVHTQQKPYACHDCGKTYRQTSTLAMHKRTAHNDEGPISMQTYMIDELVNSGKKSPPPKADKEQNSTKAVVPNISFLSAEQAAEAVAAGGAFLVTQTPSASNIHPVFVRVPSDNGNEQYKQVQTADSTQIIMVSDPSHIGVLQDDDSGMVEEDGQVELQMVSGEDVGVLSENEVN</sequence>
<evidence type="ECO:0000259" key="16">
    <source>
        <dbReference type="PROSITE" id="PS50157"/>
    </source>
</evidence>
<evidence type="ECO:0000256" key="10">
    <source>
        <dbReference type="ARBA" id="ARBA00023163"/>
    </source>
</evidence>
<evidence type="ECO:0000256" key="11">
    <source>
        <dbReference type="ARBA" id="ARBA00023242"/>
    </source>
</evidence>
<comment type="caution">
    <text evidence="17">The sequence shown here is derived from an EMBL/GenBank/DDBJ whole genome shotgun (WGS) entry which is preliminary data.</text>
</comment>
<comment type="similarity">
    <text evidence="2">Belongs to the GLI C2H2-type zinc-finger protein family.</text>
</comment>
<evidence type="ECO:0000256" key="9">
    <source>
        <dbReference type="ARBA" id="ARBA00023159"/>
    </source>
</evidence>
<dbReference type="InterPro" id="IPR013087">
    <property type="entry name" value="Znf_C2H2_type"/>
</dbReference>
<evidence type="ECO:0000256" key="3">
    <source>
        <dbReference type="ARBA" id="ARBA00022723"/>
    </source>
</evidence>
<keyword evidence="11" id="KW-0539">Nucleus</keyword>
<dbReference type="InterPro" id="IPR036236">
    <property type="entry name" value="Znf_C2H2_sf"/>
</dbReference>
<evidence type="ECO:0000256" key="4">
    <source>
        <dbReference type="ARBA" id="ARBA00022737"/>
    </source>
</evidence>
<evidence type="ECO:0000256" key="15">
    <source>
        <dbReference type="SAM" id="MobiDB-lite"/>
    </source>
</evidence>
<evidence type="ECO:0000313" key="18">
    <source>
        <dbReference type="Proteomes" id="UP000549394"/>
    </source>
</evidence>
<evidence type="ECO:0000256" key="5">
    <source>
        <dbReference type="ARBA" id="ARBA00022771"/>
    </source>
</evidence>
<feature type="domain" description="C2H2-type" evidence="16">
    <location>
        <begin position="298"/>
        <end position="327"/>
    </location>
</feature>
<dbReference type="Gene3D" id="3.30.160.60">
    <property type="entry name" value="Classic Zinc Finger"/>
    <property type="match status" value="7"/>
</dbReference>
<dbReference type="FunFam" id="3.30.160.60:FF:000071">
    <property type="entry name" value="Putative zinc finger protein 143"/>
    <property type="match status" value="1"/>
</dbReference>
<feature type="domain" description="C2H2-type" evidence="16">
    <location>
        <begin position="238"/>
        <end position="267"/>
    </location>
</feature>
<dbReference type="AlphaFoldDB" id="A0A7I8VDT3"/>
<feature type="domain" description="C2H2-type" evidence="16">
    <location>
        <begin position="268"/>
        <end position="297"/>
    </location>
</feature>
<dbReference type="EMBL" id="CAJFCJ010000004">
    <property type="protein sequence ID" value="CAD5113886.1"/>
    <property type="molecule type" value="Genomic_DNA"/>
</dbReference>
<dbReference type="PROSITE" id="PS50157">
    <property type="entry name" value="ZINC_FINGER_C2H2_2"/>
    <property type="match status" value="7"/>
</dbReference>
<name>A0A7I8VDT3_9ANNE</name>
<evidence type="ECO:0000313" key="17">
    <source>
        <dbReference type="EMBL" id="CAD5113886.1"/>
    </source>
</evidence>
<comment type="subcellular location">
    <subcellularLocation>
        <location evidence="1">Nucleus</location>
    </subcellularLocation>
</comment>
<feature type="compositionally biased region" description="Low complexity" evidence="15">
    <location>
        <begin position="162"/>
        <end position="171"/>
    </location>
</feature>
<organism evidence="17 18">
    <name type="scientific">Dimorphilus gyrociliatus</name>
    <dbReference type="NCBI Taxonomy" id="2664684"/>
    <lineage>
        <taxon>Eukaryota</taxon>
        <taxon>Metazoa</taxon>
        <taxon>Spiralia</taxon>
        <taxon>Lophotrochozoa</taxon>
        <taxon>Annelida</taxon>
        <taxon>Polychaeta</taxon>
        <taxon>Polychaeta incertae sedis</taxon>
        <taxon>Dinophilidae</taxon>
        <taxon>Dimorphilus</taxon>
    </lineage>
</organism>
<keyword evidence="5 14" id="KW-0863">Zinc-finger</keyword>
<evidence type="ECO:0000256" key="2">
    <source>
        <dbReference type="ARBA" id="ARBA00010831"/>
    </source>
</evidence>
<gene>
    <name evidence="17" type="ORF">DGYR_LOCUS2803</name>
</gene>
<keyword evidence="6" id="KW-0862">Zinc</keyword>
<dbReference type="FunFam" id="3.30.160.60:FF:000125">
    <property type="entry name" value="Putative zinc finger protein 143"/>
    <property type="match status" value="2"/>
</dbReference>
<keyword evidence="8" id="KW-0238">DNA-binding</keyword>
<evidence type="ECO:0000256" key="1">
    <source>
        <dbReference type="ARBA" id="ARBA00004123"/>
    </source>
</evidence>
<evidence type="ECO:0000256" key="8">
    <source>
        <dbReference type="ARBA" id="ARBA00023125"/>
    </source>
</evidence>
<keyword evidence="18" id="KW-1185">Reference proteome</keyword>
<evidence type="ECO:0000256" key="12">
    <source>
        <dbReference type="ARBA" id="ARBA00067483"/>
    </source>
</evidence>
<dbReference type="Pfam" id="PF00096">
    <property type="entry name" value="zf-C2H2"/>
    <property type="match status" value="5"/>
</dbReference>
<protein>
    <recommendedName>
        <fullName evidence="12">Zinc finger protein 143</fullName>
    </recommendedName>
    <alternativeName>
        <fullName evidence="13">Selenocysteine tRNA gene transcription-activating factor</fullName>
    </alternativeName>
</protein>
<evidence type="ECO:0000256" key="6">
    <source>
        <dbReference type="ARBA" id="ARBA00022833"/>
    </source>
</evidence>
<feature type="domain" description="C2H2-type" evidence="16">
    <location>
        <begin position="328"/>
        <end position="357"/>
    </location>
</feature>
<feature type="domain" description="C2H2-type" evidence="16">
    <location>
        <begin position="358"/>
        <end position="386"/>
    </location>
</feature>